<dbReference type="EMBL" id="JAAHFQ010000101">
    <property type="protein sequence ID" value="NER27452.1"/>
    <property type="molecule type" value="Genomic_DNA"/>
</dbReference>
<keyword evidence="1" id="KW-1133">Transmembrane helix</keyword>
<keyword evidence="1" id="KW-0812">Transmembrane</keyword>
<keyword evidence="1" id="KW-0472">Membrane</keyword>
<comment type="caution">
    <text evidence="2">The sequence shown here is derived from an EMBL/GenBank/DDBJ whole genome shotgun (WGS) entry which is preliminary data.</text>
</comment>
<accession>A0A6B3NA23</accession>
<protein>
    <submittedName>
        <fullName evidence="2">Uncharacterized protein</fullName>
    </submittedName>
</protein>
<proteinExistence type="predicted"/>
<evidence type="ECO:0000313" key="2">
    <source>
        <dbReference type="EMBL" id="NER27452.1"/>
    </source>
</evidence>
<organism evidence="2">
    <name type="scientific">Symploca sp. SIO1C4</name>
    <dbReference type="NCBI Taxonomy" id="2607765"/>
    <lineage>
        <taxon>Bacteria</taxon>
        <taxon>Bacillati</taxon>
        <taxon>Cyanobacteriota</taxon>
        <taxon>Cyanophyceae</taxon>
        <taxon>Coleofasciculales</taxon>
        <taxon>Coleofasciculaceae</taxon>
        <taxon>Symploca</taxon>
    </lineage>
</organism>
<feature type="transmembrane region" description="Helical" evidence="1">
    <location>
        <begin position="104"/>
        <end position="124"/>
    </location>
</feature>
<evidence type="ECO:0000256" key="1">
    <source>
        <dbReference type="SAM" id="Phobius"/>
    </source>
</evidence>
<gene>
    <name evidence="2" type="ORF">F6J89_07410</name>
</gene>
<dbReference type="AlphaFoldDB" id="A0A6B3NA23"/>
<reference evidence="2" key="1">
    <citation type="submission" date="2019-11" db="EMBL/GenBank/DDBJ databases">
        <title>Genomic insights into an expanded diversity of filamentous marine cyanobacteria reveals the extraordinary biosynthetic potential of Moorea and Okeania.</title>
        <authorList>
            <person name="Ferreira Leao T."/>
            <person name="Wang M."/>
            <person name="Moss N."/>
            <person name="Da Silva R."/>
            <person name="Sanders J."/>
            <person name="Nurk S."/>
            <person name="Gurevich A."/>
            <person name="Humphrey G."/>
            <person name="Reher R."/>
            <person name="Zhu Q."/>
            <person name="Belda-Ferre P."/>
            <person name="Glukhov E."/>
            <person name="Rex R."/>
            <person name="Dorrestein P.C."/>
            <person name="Knight R."/>
            <person name="Pevzner P."/>
            <person name="Gerwick W.H."/>
            <person name="Gerwick L."/>
        </authorList>
    </citation>
    <scope>NUCLEOTIDE SEQUENCE</scope>
    <source>
        <strain evidence="2">SIO1C4</strain>
    </source>
</reference>
<sequence length="142" mass="15995">MMSNGLDSVKIYTNNESSVSVRGKLDNRFTLVFKKDIKQDKQFVRLNGGNGAGTVVEWNQSAPDNLPLIIETAKVYAFPNQEKIIITENESIQEEPRPKTFPRWVMPTAIGVIVFCVGLGGIYFGQELWKQCRGFEPEVTQP</sequence>
<name>A0A6B3NA23_9CYAN</name>